<keyword evidence="12" id="KW-0325">Glycoprotein</keyword>
<comment type="cofactor">
    <cofactor evidence="2">
        <name>Co(2+)</name>
        <dbReference type="ChEBI" id="CHEBI:48828"/>
    </cofactor>
</comment>
<evidence type="ECO:0000256" key="5">
    <source>
        <dbReference type="ARBA" id="ARBA00022692"/>
    </source>
</evidence>
<protein>
    <submittedName>
        <fullName evidence="14">TraB/GumN family protein</fullName>
    </submittedName>
</protein>
<dbReference type="EMBL" id="JBBYHR010000006">
    <property type="protein sequence ID" value="MEL1245096.1"/>
    <property type="molecule type" value="Genomic_DNA"/>
</dbReference>
<accession>A0ABU9HYP5</accession>
<dbReference type="InterPro" id="IPR002816">
    <property type="entry name" value="TraB/PrgY/GumN_fam"/>
</dbReference>
<dbReference type="PANTHER" id="PTHR31120:SF6">
    <property type="entry name" value="METALLOPROTEASE TIKI HOMOLOG"/>
    <property type="match status" value="1"/>
</dbReference>
<reference evidence="14 15" key="1">
    <citation type="submission" date="2024-04" db="EMBL/GenBank/DDBJ databases">
        <title>Flavobacterium sp. DGU11 16S ribosomal RNA gene Genome sequencing and assembly.</title>
        <authorList>
            <person name="Park S."/>
        </authorList>
    </citation>
    <scope>NUCLEOTIDE SEQUENCE [LARGE SCALE GENOMIC DNA]</scope>
    <source>
        <strain evidence="14 15">DGU11</strain>
    </source>
</reference>
<keyword evidence="4" id="KW-0645">Protease</keyword>
<evidence type="ECO:0000313" key="15">
    <source>
        <dbReference type="Proteomes" id="UP001464555"/>
    </source>
</evidence>
<evidence type="ECO:0000256" key="12">
    <source>
        <dbReference type="ARBA" id="ARBA00023180"/>
    </source>
</evidence>
<evidence type="ECO:0000256" key="13">
    <source>
        <dbReference type="SAM" id="SignalP"/>
    </source>
</evidence>
<keyword evidence="10" id="KW-0482">Metalloprotease</keyword>
<keyword evidence="6" id="KW-0479">Metal-binding</keyword>
<comment type="caution">
    <text evidence="14">The sequence shown here is derived from an EMBL/GenBank/DDBJ whole genome shotgun (WGS) entry which is preliminary data.</text>
</comment>
<evidence type="ECO:0000256" key="7">
    <source>
        <dbReference type="ARBA" id="ARBA00022729"/>
    </source>
</evidence>
<dbReference type="PANTHER" id="PTHR31120">
    <property type="entry name" value="METALLOPROTEASE TIKI"/>
    <property type="match status" value="1"/>
</dbReference>
<evidence type="ECO:0000313" key="14">
    <source>
        <dbReference type="EMBL" id="MEL1245096.1"/>
    </source>
</evidence>
<organism evidence="14 15">
    <name type="scientific">Flavobacterium arundinis</name>
    <dbReference type="NCBI Taxonomy" id="3139143"/>
    <lineage>
        <taxon>Bacteria</taxon>
        <taxon>Pseudomonadati</taxon>
        <taxon>Bacteroidota</taxon>
        <taxon>Flavobacteriia</taxon>
        <taxon>Flavobacteriales</taxon>
        <taxon>Flavobacteriaceae</taxon>
        <taxon>Flavobacterium</taxon>
    </lineage>
</organism>
<evidence type="ECO:0000256" key="3">
    <source>
        <dbReference type="ARBA" id="ARBA00004479"/>
    </source>
</evidence>
<dbReference type="Proteomes" id="UP001464555">
    <property type="component" value="Unassembled WGS sequence"/>
</dbReference>
<evidence type="ECO:0000256" key="4">
    <source>
        <dbReference type="ARBA" id="ARBA00022670"/>
    </source>
</evidence>
<evidence type="ECO:0000256" key="9">
    <source>
        <dbReference type="ARBA" id="ARBA00022989"/>
    </source>
</evidence>
<evidence type="ECO:0000256" key="10">
    <source>
        <dbReference type="ARBA" id="ARBA00023049"/>
    </source>
</evidence>
<evidence type="ECO:0000256" key="2">
    <source>
        <dbReference type="ARBA" id="ARBA00001941"/>
    </source>
</evidence>
<keyword evidence="15" id="KW-1185">Reference proteome</keyword>
<keyword evidence="7 13" id="KW-0732">Signal</keyword>
<keyword evidence="11" id="KW-0472">Membrane</keyword>
<dbReference type="InterPro" id="IPR040230">
    <property type="entry name" value="TIKI1/2-like"/>
</dbReference>
<feature type="signal peptide" evidence="13">
    <location>
        <begin position="1"/>
        <end position="18"/>
    </location>
</feature>
<evidence type="ECO:0000256" key="1">
    <source>
        <dbReference type="ARBA" id="ARBA00001936"/>
    </source>
</evidence>
<evidence type="ECO:0000256" key="8">
    <source>
        <dbReference type="ARBA" id="ARBA00022801"/>
    </source>
</evidence>
<proteinExistence type="predicted"/>
<keyword evidence="5" id="KW-0812">Transmembrane</keyword>
<evidence type="ECO:0000256" key="6">
    <source>
        <dbReference type="ARBA" id="ARBA00022723"/>
    </source>
</evidence>
<dbReference type="CDD" id="cd14789">
    <property type="entry name" value="Tiki"/>
    <property type="match status" value="1"/>
</dbReference>
<dbReference type="RefSeq" id="WP_341697408.1">
    <property type="nucleotide sequence ID" value="NZ_JBBYHR010000006.1"/>
</dbReference>
<name>A0ABU9HYP5_9FLAO</name>
<comment type="cofactor">
    <cofactor evidence="1">
        <name>Mn(2+)</name>
        <dbReference type="ChEBI" id="CHEBI:29035"/>
    </cofactor>
</comment>
<comment type="subcellular location">
    <subcellularLocation>
        <location evidence="3">Membrane</location>
        <topology evidence="3">Single-pass type I membrane protein</topology>
    </subcellularLocation>
</comment>
<gene>
    <name evidence="14" type="ORF">AAEO56_12530</name>
</gene>
<feature type="chain" id="PRO_5046041991" evidence="13">
    <location>
        <begin position="19"/>
        <end position="284"/>
    </location>
</feature>
<dbReference type="Pfam" id="PF01963">
    <property type="entry name" value="TraB_PrgY_gumN"/>
    <property type="match status" value="1"/>
</dbReference>
<keyword evidence="8" id="KW-0378">Hydrolase</keyword>
<sequence length="284" mass="31813">MKKILIAAITLFTCFAHAQQLDNALLWKISGNGLSKPSYLLGTIHVTCDATLDKNTLDALGATSQLYLEMDMDDPGMQAKMMTGMMMKDGKTLTSLASPEDYKIVDEFLQKNVGMGAKMMDKFKPSLVGMMVLPKMIDCPIQSIEGELMKVSKEQKEEVYGLETMEEQMAVFDMISYEEQMKELVKTAKEGIDESKATFKKMMDLYKAKNLNGLMDFMNDEDNQFYGENSVVLLDNRNRNWIPKIEAIAKKDATFFGVGAAHLGGDQGVIMLLRKKGYKVEAVK</sequence>
<evidence type="ECO:0000256" key="11">
    <source>
        <dbReference type="ARBA" id="ARBA00023136"/>
    </source>
</evidence>
<keyword evidence="9" id="KW-1133">Transmembrane helix</keyword>